<dbReference type="PANTHER" id="PTHR22916">
    <property type="entry name" value="GLYCOSYLTRANSFERASE"/>
    <property type="match status" value="1"/>
</dbReference>
<reference evidence="5" key="1">
    <citation type="journal article" date="2021" name="PeerJ">
        <title>Extensive microbial diversity within the chicken gut microbiome revealed by metagenomics and culture.</title>
        <authorList>
            <person name="Gilroy R."/>
            <person name="Ravi A."/>
            <person name="Getino M."/>
            <person name="Pursley I."/>
            <person name="Horton D.L."/>
            <person name="Alikhan N.F."/>
            <person name="Baker D."/>
            <person name="Gharbi K."/>
            <person name="Hall N."/>
            <person name="Watson M."/>
            <person name="Adriaenssens E.M."/>
            <person name="Foster-Nyarko E."/>
            <person name="Jarju S."/>
            <person name="Secka A."/>
            <person name="Antonio M."/>
            <person name="Oren A."/>
            <person name="Chaudhuri R.R."/>
            <person name="La Ragione R."/>
            <person name="Hildebrand F."/>
            <person name="Pallen M.J."/>
        </authorList>
    </citation>
    <scope>NUCLEOTIDE SEQUENCE</scope>
    <source>
        <strain evidence="5">1282</strain>
    </source>
</reference>
<keyword evidence="1 5" id="KW-0328">Glycosyltransferase</keyword>
<dbReference type="PANTHER" id="PTHR22916:SF51">
    <property type="entry name" value="GLYCOSYLTRANSFERASE EPSH-RELATED"/>
    <property type="match status" value="1"/>
</dbReference>
<dbReference type="Proteomes" id="UP000823915">
    <property type="component" value="Unassembled WGS sequence"/>
</dbReference>
<dbReference type="EC" id="2.4.-.-" evidence="5"/>
<dbReference type="Pfam" id="PF00535">
    <property type="entry name" value="Glycos_transf_2"/>
    <property type="match status" value="1"/>
</dbReference>
<protein>
    <submittedName>
        <fullName evidence="5">Glycosyltransferase</fullName>
        <ecNumber evidence="5">2.4.-.-</ecNumber>
    </submittedName>
</protein>
<dbReference type="EMBL" id="DXDU01000080">
    <property type="protein sequence ID" value="HIY26502.1"/>
    <property type="molecule type" value="Genomic_DNA"/>
</dbReference>
<feature type="domain" description="Glycosyltransferase 2-like" evidence="4">
    <location>
        <begin position="8"/>
        <end position="166"/>
    </location>
</feature>
<feature type="region of interest" description="Disordered" evidence="3">
    <location>
        <begin position="512"/>
        <end position="533"/>
    </location>
</feature>
<evidence type="ECO:0000256" key="1">
    <source>
        <dbReference type="ARBA" id="ARBA00022676"/>
    </source>
</evidence>
<keyword evidence="2 5" id="KW-0808">Transferase</keyword>
<dbReference type="AlphaFoldDB" id="A0A9D2C1I6"/>
<evidence type="ECO:0000313" key="5">
    <source>
        <dbReference type="EMBL" id="HIY26502.1"/>
    </source>
</evidence>
<evidence type="ECO:0000313" key="6">
    <source>
        <dbReference type="Proteomes" id="UP000823915"/>
    </source>
</evidence>
<dbReference type="SUPFAM" id="SSF53448">
    <property type="entry name" value="Nucleotide-diphospho-sugar transferases"/>
    <property type="match status" value="1"/>
</dbReference>
<evidence type="ECO:0000256" key="2">
    <source>
        <dbReference type="ARBA" id="ARBA00022679"/>
    </source>
</evidence>
<sequence length="571" mass="65035">MEGDVKVSVIVPVYQVECYLERAVDSLLEQTLEELEILLIDDGSTDASPALCDRYARDWPGKVRVVHQENQGLGMARNAGLDLARGEYIAFVDSDDRVDREMYQALYEKAQEGNYPLVCCDVEIHYVEEGRQSVSVTYPRRDLELGDYLLRGNNITYSVNKLYHRSLWQGLRYDKMVFEDIALIPALVTRTPSLGYVPKAFYHYYRRGNTLSTSQVGAMGDVVEAFRLFLRRAHPAYREEAVYCAARQLYWNMTQARSVFLPDFIGLLQEFSQEFLWNRYLREDGKLRELLGYLDRQVIPRRFVTAHWHRALPPGWRQCVEENFPGCQVVELTERDLGDSLPPGAAQALSRGDGAYLEDYLTLRELCLRGGVALSPESRPKLGLNRLRLHGAFFAFGGEEDLDLHCYGALPEHPVLQALLQSYEEPAPRPLSRRLGDLLQLGLGFAPNGRRQSLERGVEIYPANVLSYDMQDGENLCRREAVPLPPGLEAVAVPLLARWSRERMANWNLYKRERERKGAPPPEQAPAPAGVSQAALDQELRRLAEVYENSTSWKVTRPLRALGQLWKGGRV</sequence>
<evidence type="ECO:0000256" key="3">
    <source>
        <dbReference type="SAM" id="MobiDB-lite"/>
    </source>
</evidence>
<dbReference type="InterPro" id="IPR029044">
    <property type="entry name" value="Nucleotide-diphossugar_trans"/>
</dbReference>
<dbReference type="InterPro" id="IPR001173">
    <property type="entry name" value="Glyco_trans_2-like"/>
</dbReference>
<dbReference type="Gene3D" id="3.90.550.10">
    <property type="entry name" value="Spore Coat Polysaccharide Biosynthesis Protein SpsA, Chain A"/>
    <property type="match status" value="1"/>
</dbReference>
<dbReference type="CDD" id="cd00761">
    <property type="entry name" value="Glyco_tranf_GTA_type"/>
    <property type="match status" value="1"/>
</dbReference>
<gene>
    <name evidence="5" type="ORF">H9838_04920</name>
</gene>
<accession>A0A9D2C1I6</accession>
<proteinExistence type="predicted"/>
<organism evidence="5 6">
    <name type="scientific">Candidatus Acutalibacter pullistercoris</name>
    <dbReference type="NCBI Taxonomy" id="2838418"/>
    <lineage>
        <taxon>Bacteria</taxon>
        <taxon>Bacillati</taxon>
        <taxon>Bacillota</taxon>
        <taxon>Clostridia</taxon>
        <taxon>Eubacteriales</taxon>
        <taxon>Acutalibacteraceae</taxon>
        <taxon>Acutalibacter</taxon>
    </lineage>
</organism>
<comment type="caution">
    <text evidence="5">The sequence shown here is derived from an EMBL/GenBank/DDBJ whole genome shotgun (WGS) entry which is preliminary data.</text>
</comment>
<evidence type="ECO:0000259" key="4">
    <source>
        <dbReference type="Pfam" id="PF00535"/>
    </source>
</evidence>
<name>A0A9D2C1I6_9FIRM</name>
<reference evidence="5" key="2">
    <citation type="submission" date="2021-04" db="EMBL/GenBank/DDBJ databases">
        <authorList>
            <person name="Gilroy R."/>
        </authorList>
    </citation>
    <scope>NUCLEOTIDE SEQUENCE</scope>
    <source>
        <strain evidence="5">1282</strain>
    </source>
</reference>
<dbReference type="GO" id="GO:0016757">
    <property type="term" value="F:glycosyltransferase activity"/>
    <property type="evidence" value="ECO:0007669"/>
    <property type="project" value="UniProtKB-KW"/>
</dbReference>